<evidence type="ECO:0000313" key="1">
    <source>
        <dbReference type="EMBL" id="OPJ70350.1"/>
    </source>
</evidence>
<dbReference type="Proteomes" id="UP000190648">
    <property type="component" value="Unassembled WGS sequence"/>
</dbReference>
<dbReference type="EMBL" id="LSYS01007908">
    <property type="protein sequence ID" value="OPJ70350.1"/>
    <property type="molecule type" value="Genomic_DNA"/>
</dbReference>
<accession>A0A1V4JE32</accession>
<dbReference type="AlphaFoldDB" id="A0A1V4JE32"/>
<sequence>MCESGNISYMPVKTYVGDDSFSSCRNKGKLRLKVKKSEAENAIAGRSRPVLCGREAASMVKAWIYQQRFRKARDISHRVSGIQALKNSVIHPSCTCKHEVLVDNPIFPAARH</sequence>
<proteinExistence type="predicted"/>
<comment type="caution">
    <text evidence="1">The sequence shown here is derived from an EMBL/GenBank/DDBJ whole genome shotgun (WGS) entry which is preliminary data.</text>
</comment>
<name>A0A1V4JE32_PATFA</name>
<gene>
    <name evidence="1" type="ORF">AV530_019517</name>
</gene>
<protein>
    <submittedName>
        <fullName evidence="1">Uncharacterized protein</fullName>
    </submittedName>
</protein>
<organism evidence="1 2">
    <name type="scientific">Patagioenas fasciata monilis</name>
    <dbReference type="NCBI Taxonomy" id="372326"/>
    <lineage>
        <taxon>Eukaryota</taxon>
        <taxon>Metazoa</taxon>
        <taxon>Chordata</taxon>
        <taxon>Craniata</taxon>
        <taxon>Vertebrata</taxon>
        <taxon>Euteleostomi</taxon>
        <taxon>Archelosauria</taxon>
        <taxon>Archosauria</taxon>
        <taxon>Dinosauria</taxon>
        <taxon>Saurischia</taxon>
        <taxon>Theropoda</taxon>
        <taxon>Coelurosauria</taxon>
        <taxon>Aves</taxon>
        <taxon>Neognathae</taxon>
        <taxon>Neoaves</taxon>
        <taxon>Columbimorphae</taxon>
        <taxon>Columbiformes</taxon>
        <taxon>Columbidae</taxon>
        <taxon>Patagioenas</taxon>
    </lineage>
</organism>
<keyword evidence="2" id="KW-1185">Reference proteome</keyword>
<evidence type="ECO:0000313" key="2">
    <source>
        <dbReference type="Proteomes" id="UP000190648"/>
    </source>
</evidence>
<reference evidence="1 2" key="1">
    <citation type="submission" date="2016-02" db="EMBL/GenBank/DDBJ databases">
        <title>Band-tailed pigeon sequencing and assembly.</title>
        <authorList>
            <person name="Soares A.E."/>
            <person name="Novak B.J."/>
            <person name="Rice E.S."/>
            <person name="O'Connell B."/>
            <person name="Chang D."/>
            <person name="Weber S."/>
            <person name="Shapiro B."/>
        </authorList>
    </citation>
    <scope>NUCLEOTIDE SEQUENCE [LARGE SCALE GENOMIC DNA]</scope>
    <source>
        <strain evidence="1">BTP2013</strain>
        <tissue evidence="1">Blood</tissue>
    </source>
</reference>